<dbReference type="InterPro" id="IPR009000">
    <property type="entry name" value="Transl_B-barrel_sf"/>
</dbReference>
<sequence>MISASDESGSFFAFGRLSSGKVSPGMKLRIMSPNYIPSETRVGLDQSVTKNTILTNVEEVEGADE</sequence>
<dbReference type="EMBL" id="PKPP01004045">
    <property type="protein sequence ID" value="PWA66350.1"/>
    <property type="molecule type" value="Genomic_DNA"/>
</dbReference>
<evidence type="ECO:0000313" key="2">
    <source>
        <dbReference type="Proteomes" id="UP000245207"/>
    </source>
</evidence>
<reference evidence="1 2" key="1">
    <citation type="journal article" date="2018" name="Mol. Plant">
        <title>The genome of Artemisia annua provides insight into the evolution of Asteraceae family and artemisinin biosynthesis.</title>
        <authorList>
            <person name="Shen Q."/>
            <person name="Zhang L."/>
            <person name="Liao Z."/>
            <person name="Wang S."/>
            <person name="Yan T."/>
            <person name="Shi P."/>
            <person name="Liu M."/>
            <person name="Fu X."/>
            <person name="Pan Q."/>
            <person name="Wang Y."/>
            <person name="Lv Z."/>
            <person name="Lu X."/>
            <person name="Zhang F."/>
            <person name="Jiang W."/>
            <person name="Ma Y."/>
            <person name="Chen M."/>
            <person name="Hao X."/>
            <person name="Li L."/>
            <person name="Tang Y."/>
            <person name="Lv G."/>
            <person name="Zhou Y."/>
            <person name="Sun X."/>
            <person name="Brodelius P.E."/>
            <person name="Rose J.K.C."/>
            <person name="Tang K."/>
        </authorList>
    </citation>
    <scope>NUCLEOTIDE SEQUENCE [LARGE SCALE GENOMIC DNA]</scope>
    <source>
        <strain evidence="2">cv. Huhao1</strain>
        <tissue evidence="1">Leaf</tissue>
    </source>
</reference>
<evidence type="ECO:0000313" key="1">
    <source>
        <dbReference type="EMBL" id="PWA66350.1"/>
    </source>
</evidence>
<keyword evidence="1" id="KW-0648">Protein biosynthesis</keyword>
<keyword evidence="1" id="KW-0251">Elongation factor</keyword>
<dbReference type="Gene3D" id="2.40.30.10">
    <property type="entry name" value="Translation factors"/>
    <property type="match status" value="1"/>
</dbReference>
<dbReference type="STRING" id="35608.A0A2U1MYL0"/>
<dbReference type="AlphaFoldDB" id="A0A2U1MYL0"/>
<accession>A0A2U1MYL0</accession>
<proteinExistence type="predicted"/>
<dbReference type="SUPFAM" id="SSF50447">
    <property type="entry name" value="Translation proteins"/>
    <property type="match status" value="1"/>
</dbReference>
<name>A0A2U1MYL0_ARTAN</name>
<gene>
    <name evidence="1" type="ORF">CTI12_AA331710</name>
</gene>
<dbReference type="OrthoDB" id="364892at2759"/>
<dbReference type="GO" id="GO:0003746">
    <property type="term" value="F:translation elongation factor activity"/>
    <property type="evidence" value="ECO:0007669"/>
    <property type="project" value="UniProtKB-KW"/>
</dbReference>
<comment type="caution">
    <text evidence="1">The sequence shown here is derived from an EMBL/GenBank/DDBJ whole genome shotgun (WGS) entry which is preliminary data.</text>
</comment>
<dbReference type="Proteomes" id="UP000245207">
    <property type="component" value="Unassembled WGS sequence"/>
</dbReference>
<protein>
    <submittedName>
        <fullName evidence="1">Elongation factor 2</fullName>
    </submittedName>
</protein>
<organism evidence="1 2">
    <name type="scientific">Artemisia annua</name>
    <name type="common">Sweet wormwood</name>
    <dbReference type="NCBI Taxonomy" id="35608"/>
    <lineage>
        <taxon>Eukaryota</taxon>
        <taxon>Viridiplantae</taxon>
        <taxon>Streptophyta</taxon>
        <taxon>Embryophyta</taxon>
        <taxon>Tracheophyta</taxon>
        <taxon>Spermatophyta</taxon>
        <taxon>Magnoliopsida</taxon>
        <taxon>eudicotyledons</taxon>
        <taxon>Gunneridae</taxon>
        <taxon>Pentapetalae</taxon>
        <taxon>asterids</taxon>
        <taxon>campanulids</taxon>
        <taxon>Asterales</taxon>
        <taxon>Asteraceae</taxon>
        <taxon>Asteroideae</taxon>
        <taxon>Anthemideae</taxon>
        <taxon>Artemisiinae</taxon>
        <taxon>Artemisia</taxon>
    </lineage>
</organism>
<keyword evidence="2" id="KW-1185">Reference proteome</keyword>